<dbReference type="InterPro" id="IPR001611">
    <property type="entry name" value="Leu-rich_rpt"/>
</dbReference>
<dbReference type="AlphaFoldDB" id="K6V036"/>
<dbReference type="GeneID" id="14696176"/>
<dbReference type="RefSeq" id="XP_004227852.1">
    <property type="nucleotide sequence ID" value="XM_004227804.1"/>
</dbReference>
<protein>
    <submittedName>
        <fullName evidence="2">Uncharacterized protein</fullName>
    </submittedName>
</protein>
<keyword evidence="1" id="KW-1133">Transmembrane helix</keyword>
<evidence type="ECO:0000313" key="3">
    <source>
        <dbReference type="Proteomes" id="UP000006319"/>
    </source>
</evidence>
<dbReference type="VEuPathDB" id="PlasmoDB:PCYB_003830"/>
<proteinExistence type="predicted"/>
<feature type="transmembrane region" description="Helical" evidence="1">
    <location>
        <begin position="132"/>
        <end position="150"/>
    </location>
</feature>
<evidence type="ECO:0000313" key="2">
    <source>
        <dbReference type="EMBL" id="GAB69634.1"/>
    </source>
</evidence>
<evidence type="ECO:0000256" key="1">
    <source>
        <dbReference type="SAM" id="Phobius"/>
    </source>
</evidence>
<dbReference type="KEGG" id="pcy:PCYB_003830"/>
<name>K6V036_PLACD</name>
<reference evidence="2 3" key="1">
    <citation type="journal article" date="2012" name="Nat. Genet.">
        <title>Plasmodium cynomolgi genome sequences provide insight into Plasmodium vivax and the monkey malaria clade.</title>
        <authorList>
            <person name="Tachibana S."/>
            <person name="Sullivan S.A."/>
            <person name="Kawai S."/>
            <person name="Nakamura S."/>
            <person name="Kim H.R."/>
            <person name="Goto N."/>
            <person name="Arisue N."/>
            <person name="Palacpac N.M.Q."/>
            <person name="Honma H."/>
            <person name="Yagi M."/>
            <person name="Tougan T."/>
            <person name="Katakai Y."/>
            <person name="Kaneko O."/>
            <person name="Mita T."/>
            <person name="Kita K."/>
            <person name="Yasutomi Y."/>
            <person name="Sutton P.L."/>
            <person name="Shakhbatyan R."/>
            <person name="Horii T."/>
            <person name="Yasunaga T."/>
            <person name="Barnwell J.W."/>
            <person name="Escalante A.A."/>
            <person name="Carlton J.M."/>
            <person name="Tanabe K."/>
        </authorList>
    </citation>
    <scope>NUCLEOTIDE SEQUENCE [LARGE SCALE GENOMIC DNA]</scope>
    <source>
        <strain evidence="2 3">B</strain>
    </source>
</reference>
<gene>
    <name evidence="2" type="ORF">PCYB_003830</name>
</gene>
<dbReference type="EMBL" id="DF157470">
    <property type="protein sequence ID" value="GAB69634.1"/>
    <property type="molecule type" value="Genomic_DNA"/>
</dbReference>
<keyword evidence="1" id="KW-0812">Transmembrane</keyword>
<dbReference type="PROSITE" id="PS51450">
    <property type="entry name" value="LRR"/>
    <property type="match status" value="1"/>
</dbReference>
<accession>K6V036</accession>
<keyword evidence="3" id="KW-1185">Reference proteome</keyword>
<organism evidence="2 3">
    <name type="scientific">Plasmodium cynomolgi (strain B)</name>
    <dbReference type="NCBI Taxonomy" id="1120755"/>
    <lineage>
        <taxon>Eukaryota</taxon>
        <taxon>Sar</taxon>
        <taxon>Alveolata</taxon>
        <taxon>Apicomplexa</taxon>
        <taxon>Aconoidasida</taxon>
        <taxon>Haemosporida</taxon>
        <taxon>Plasmodiidae</taxon>
        <taxon>Plasmodium</taxon>
        <taxon>Plasmodium (Plasmodium)</taxon>
    </lineage>
</organism>
<keyword evidence="1" id="KW-0472">Membrane</keyword>
<dbReference type="Proteomes" id="UP000006319">
    <property type="component" value="Unassembled WGS sequence"/>
</dbReference>
<feature type="non-terminal residue" evidence="2">
    <location>
        <position position="1"/>
    </location>
</feature>
<sequence>YFEPENLVILNIFNNNIEDIKEILNNNGDSNICSFQKFINQCVDLYKSMHEKHCSNFGITNPSLMSTCVTVNSFKVHYEKYRSKEKITYELPELSSNTPKIIIDGCQSKESESVQASSIRNNQSDPSIIQNVPLGLGIMAGISSLLALIYKVKINYIKIYEKYLKHMIILPCSIK</sequence>